<dbReference type="Pfam" id="PF12697">
    <property type="entry name" value="Abhydrolase_6"/>
    <property type="match status" value="1"/>
</dbReference>
<keyword evidence="3" id="KW-1185">Reference proteome</keyword>
<dbReference type="Gene3D" id="3.40.50.1820">
    <property type="entry name" value="alpha/beta hydrolase"/>
    <property type="match status" value="1"/>
</dbReference>
<dbReference type="AlphaFoldDB" id="A0A239JAT0"/>
<gene>
    <name evidence="2" type="ORF">SAMN06265795_11237</name>
</gene>
<dbReference type="InterPro" id="IPR029058">
    <property type="entry name" value="AB_hydrolase_fold"/>
</dbReference>
<dbReference type="PRINTS" id="PR00111">
    <property type="entry name" value="ABHYDROLASE"/>
</dbReference>
<dbReference type="InterPro" id="IPR050266">
    <property type="entry name" value="AB_hydrolase_sf"/>
</dbReference>
<sequence length="278" mass="29362">MDTIMREQETSFEEISIDAGGGRVSARLGGSGRPIVLFHSLLADASSFDPLANMLAKTHQVLVLNLPGFADSDRVDGGLEEVADRVAEAISQQTFDRKPILLGNGYGGFVALLTAIRHPDLAERLVLADCGAAFSEPGRAAFRGMSAAAKEGGLAKIADVAMRRLFAPAFQAGNPDLVAQRRERFLAVDPQTFHNACAALAALDLRDKAPSVTVPALVLVGEQDEATPPAMATELAGLLPNARLVILPGCAHVPQLQEPDRFMEAIAEFVGAEQAAGR</sequence>
<organism evidence="2 3">
    <name type="scientific">Noviherbaspirillum humi</name>
    <dbReference type="NCBI Taxonomy" id="1688639"/>
    <lineage>
        <taxon>Bacteria</taxon>
        <taxon>Pseudomonadati</taxon>
        <taxon>Pseudomonadota</taxon>
        <taxon>Betaproteobacteria</taxon>
        <taxon>Burkholderiales</taxon>
        <taxon>Oxalobacteraceae</taxon>
        <taxon>Noviherbaspirillum</taxon>
    </lineage>
</organism>
<dbReference type="InterPro" id="IPR000073">
    <property type="entry name" value="AB_hydrolase_1"/>
</dbReference>
<feature type="domain" description="AB hydrolase-1" evidence="1">
    <location>
        <begin position="35"/>
        <end position="265"/>
    </location>
</feature>
<protein>
    <submittedName>
        <fullName evidence="2">3-oxoadipate enol-lactonase</fullName>
    </submittedName>
</protein>
<evidence type="ECO:0000313" key="2">
    <source>
        <dbReference type="EMBL" id="SNT02722.1"/>
    </source>
</evidence>
<dbReference type="EMBL" id="FZOT01000012">
    <property type="protein sequence ID" value="SNT02722.1"/>
    <property type="molecule type" value="Genomic_DNA"/>
</dbReference>
<proteinExistence type="predicted"/>
<dbReference type="PANTHER" id="PTHR43798">
    <property type="entry name" value="MONOACYLGLYCEROL LIPASE"/>
    <property type="match status" value="1"/>
</dbReference>
<dbReference type="Proteomes" id="UP000198284">
    <property type="component" value="Unassembled WGS sequence"/>
</dbReference>
<reference evidence="2 3" key="1">
    <citation type="submission" date="2017-06" db="EMBL/GenBank/DDBJ databases">
        <authorList>
            <person name="Kim H.J."/>
            <person name="Triplett B.A."/>
        </authorList>
    </citation>
    <scope>NUCLEOTIDE SEQUENCE [LARGE SCALE GENOMIC DNA]</scope>
    <source>
        <strain evidence="2 3">U15</strain>
    </source>
</reference>
<name>A0A239JAT0_9BURK</name>
<evidence type="ECO:0000313" key="3">
    <source>
        <dbReference type="Proteomes" id="UP000198284"/>
    </source>
</evidence>
<evidence type="ECO:0000259" key="1">
    <source>
        <dbReference type="Pfam" id="PF12697"/>
    </source>
</evidence>
<dbReference type="SUPFAM" id="SSF53474">
    <property type="entry name" value="alpha/beta-Hydrolases"/>
    <property type="match status" value="1"/>
</dbReference>
<accession>A0A239JAT0</accession>